<dbReference type="AlphaFoldDB" id="A0A0U5JGW3"/>
<evidence type="ECO:0000256" key="8">
    <source>
        <dbReference type="SAM" id="Phobius"/>
    </source>
</evidence>
<comment type="similarity">
    <text evidence="2 7">Belongs to the sodium:solute symporter (SSF) (TC 2.A.21) family.</text>
</comment>
<dbReference type="Gene3D" id="1.20.1730.10">
    <property type="entry name" value="Sodium/glucose cotransporter"/>
    <property type="match status" value="1"/>
</dbReference>
<dbReference type="KEGG" id="pnl:PNK_2458"/>
<protein>
    <submittedName>
        <fullName evidence="9">Putative sodium/solute simporter</fullName>
    </submittedName>
</protein>
<dbReference type="InterPro" id="IPR050277">
    <property type="entry name" value="Sodium:Solute_Symporter"/>
</dbReference>
<dbReference type="PROSITE" id="PS50283">
    <property type="entry name" value="NA_SOLUT_SYMP_3"/>
    <property type="match status" value="1"/>
</dbReference>
<dbReference type="PANTHER" id="PTHR48086:SF7">
    <property type="entry name" value="SODIUM-SOLUTE SYMPORTER-RELATED"/>
    <property type="match status" value="1"/>
</dbReference>
<feature type="transmembrane region" description="Helical" evidence="8">
    <location>
        <begin position="223"/>
        <end position="240"/>
    </location>
</feature>
<evidence type="ECO:0000256" key="7">
    <source>
        <dbReference type="RuleBase" id="RU362091"/>
    </source>
</evidence>
<organism evidence="9 10">
    <name type="scientific">Candidatus Protochlamydia naegleriophila</name>
    <dbReference type="NCBI Taxonomy" id="389348"/>
    <lineage>
        <taxon>Bacteria</taxon>
        <taxon>Pseudomonadati</taxon>
        <taxon>Chlamydiota</taxon>
        <taxon>Chlamydiia</taxon>
        <taxon>Parachlamydiales</taxon>
        <taxon>Parachlamydiaceae</taxon>
        <taxon>Candidatus Protochlamydia</taxon>
    </lineage>
</organism>
<evidence type="ECO:0000256" key="5">
    <source>
        <dbReference type="ARBA" id="ARBA00022989"/>
    </source>
</evidence>
<evidence type="ECO:0000256" key="1">
    <source>
        <dbReference type="ARBA" id="ARBA00004141"/>
    </source>
</evidence>
<feature type="transmembrane region" description="Helical" evidence="8">
    <location>
        <begin position="37"/>
        <end position="62"/>
    </location>
</feature>
<gene>
    <name evidence="9" type="ORF">PNK_2458</name>
</gene>
<evidence type="ECO:0000313" key="9">
    <source>
        <dbReference type="EMBL" id="CUI18052.1"/>
    </source>
</evidence>
<accession>A0A0U5JGW3</accession>
<dbReference type="PATRIC" id="fig|389348.3.peg.2753"/>
<feature type="transmembrane region" description="Helical" evidence="8">
    <location>
        <begin position="145"/>
        <end position="168"/>
    </location>
</feature>
<keyword evidence="5 8" id="KW-1133">Transmembrane helix</keyword>
<feature type="transmembrane region" description="Helical" evidence="8">
    <location>
        <begin position="352"/>
        <end position="371"/>
    </location>
</feature>
<evidence type="ECO:0000256" key="4">
    <source>
        <dbReference type="ARBA" id="ARBA00022692"/>
    </source>
</evidence>
<dbReference type="Pfam" id="PF00474">
    <property type="entry name" value="SSF"/>
    <property type="match status" value="1"/>
</dbReference>
<feature type="transmembrane region" description="Helical" evidence="8">
    <location>
        <begin position="438"/>
        <end position="456"/>
    </location>
</feature>
<dbReference type="CDD" id="cd11474">
    <property type="entry name" value="SLC5sbd_CHT"/>
    <property type="match status" value="1"/>
</dbReference>
<keyword evidence="4 8" id="KW-0812">Transmembrane</keyword>
<evidence type="ECO:0000256" key="2">
    <source>
        <dbReference type="ARBA" id="ARBA00006434"/>
    </source>
</evidence>
<keyword evidence="10" id="KW-1185">Reference proteome</keyword>
<evidence type="ECO:0000313" key="10">
    <source>
        <dbReference type="Proteomes" id="UP000069902"/>
    </source>
</evidence>
<reference evidence="10" key="1">
    <citation type="submission" date="2015-09" db="EMBL/GenBank/DDBJ databases">
        <authorList>
            <person name="Bertelli C."/>
        </authorList>
    </citation>
    <scope>NUCLEOTIDE SEQUENCE [LARGE SCALE GENOMIC DNA]</scope>
    <source>
        <strain evidence="10">KNic</strain>
    </source>
</reference>
<evidence type="ECO:0000256" key="6">
    <source>
        <dbReference type="ARBA" id="ARBA00023136"/>
    </source>
</evidence>
<dbReference type="STRING" id="389348.PNK_2458"/>
<comment type="subcellular location">
    <subcellularLocation>
        <location evidence="1">Membrane</location>
        <topology evidence="1">Multi-pass membrane protein</topology>
    </subcellularLocation>
</comment>
<keyword evidence="6 8" id="KW-0472">Membrane</keyword>
<dbReference type="Proteomes" id="UP000069902">
    <property type="component" value="Chromosome cPNK"/>
</dbReference>
<feature type="transmembrane region" description="Helical" evidence="8">
    <location>
        <begin position="377"/>
        <end position="401"/>
    </location>
</feature>
<feature type="transmembrane region" description="Helical" evidence="8">
    <location>
        <begin position="302"/>
        <end position="320"/>
    </location>
</feature>
<feature type="transmembrane region" description="Helical" evidence="8">
    <location>
        <begin position="74"/>
        <end position="94"/>
    </location>
</feature>
<evidence type="ECO:0000256" key="3">
    <source>
        <dbReference type="ARBA" id="ARBA00022448"/>
    </source>
</evidence>
<dbReference type="GO" id="GO:0005886">
    <property type="term" value="C:plasma membrane"/>
    <property type="evidence" value="ECO:0007669"/>
    <property type="project" value="TreeGrafter"/>
</dbReference>
<feature type="transmembrane region" description="Helical" evidence="8">
    <location>
        <begin position="408"/>
        <end position="426"/>
    </location>
</feature>
<proteinExistence type="inferred from homology"/>
<dbReference type="GO" id="GO:0022857">
    <property type="term" value="F:transmembrane transporter activity"/>
    <property type="evidence" value="ECO:0007669"/>
    <property type="project" value="InterPro"/>
</dbReference>
<dbReference type="InterPro" id="IPR001734">
    <property type="entry name" value="Na/solute_symporter"/>
</dbReference>
<feature type="transmembrane region" description="Helical" evidence="8">
    <location>
        <begin position="260"/>
        <end position="281"/>
    </location>
</feature>
<dbReference type="PANTHER" id="PTHR48086">
    <property type="entry name" value="SODIUM/PROLINE SYMPORTER-RELATED"/>
    <property type="match status" value="1"/>
</dbReference>
<name>A0A0U5JGW3_9BACT</name>
<keyword evidence="3" id="KW-0813">Transport</keyword>
<dbReference type="InterPro" id="IPR038377">
    <property type="entry name" value="Na/Glc_symporter_sf"/>
</dbReference>
<feature type="transmembrane region" description="Helical" evidence="8">
    <location>
        <begin position="174"/>
        <end position="192"/>
    </location>
</feature>
<feature type="transmembrane region" description="Helical" evidence="8">
    <location>
        <begin position="114"/>
        <end position="138"/>
    </location>
</feature>
<sequence>MLGIGCYFVLMAFVGSMGSKRVKTLEDYLLAGRSLPIYLAVPTVVATWFGAGSVMGVTGTVYSEGFYGVLADPFGCAFALLIGGLFFAAPFRRMRLLTISDLLHKVYGGAFERVSTIVVLPFYVGTLASQMLAMGYIFQIVSGSGFEFGVVIGALIVVLYTVSGGMWAVTLTDFIQLSLLSIGLIVIVPICLNRVPDHTVVFDNVLQEFGNVFPQDPSSSFSWLAYGGRLFLTGLGGIMGQDLLQRFLASKSEKVARNSGILGAVCYVFLGLIPLFIGIAGREIYPVLEKPEHLIPLLAKEFFSPLLFTLFACGLFSAIMSTADSYLLAGTSLVTHNIVLKVWPVQEERKKIIVMRFVNVGIALVALMLAFSGQSIFILMVHSGATLFVAIFVPVSAALFWKGANAASAWMAMISGVLGWAGFILLSESTGGVSEDLLFAASAFGALLSLGAYILTSCLKAAGKRIEQFEHLFPSGTDYPVPIFLADE</sequence>
<dbReference type="InParanoid" id="A0A0U5JGW3"/>
<dbReference type="EMBL" id="LN879502">
    <property type="protein sequence ID" value="CUI18052.1"/>
    <property type="molecule type" value="Genomic_DNA"/>
</dbReference>